<proteinExistence type="predicted"/>
<evidence type="ECO:0000256" key="5">
    <source>
        <dbReference type="ARBA" id="ARBA00022801"/>
    </source>
</evidence>
<dbReference type="InterPro" id="IPR043128">
    <property type="entry name" value="Rev_trsase/Diguanyl_cyclase"/>
</dbReference>
<gene>
    <name evidence="8" type="primary">Hervk_0</name>
    <name evidence="8" type="ORF">GEOCAL_R14811</name>
</gene>
<keyword evidence="5" id="KW-0378">Hydrolase</keyword>
<keyword evidence="4" id="KW-0255">Endonuclease</keyword>
<dbReference type="GO" id="GO:0003964">
    <property type="term" value="F:RNA-directed DNA polymerase activity"/>
    <property type="evidence" value="ECO:0007669"/>
    <property type="project" value="UniProtKB-KW"/>
</dbReference>
<dbReference type="AlphaFoldDB" id="A0A7K4JPW9"/>
<evidence type="ECO:0000256" key="4">
    <source>
        <dbReference type="ARBA" id="ARBA00022759"/>
    </source>
</evidence>
<protein>
    <submittedName>
        <fullName evidence="8">PO113 protein</fullName>
    </submittedName>
</protein>
<dbReference type="InterPro" id="IPR010661">
    <property type="entry name" value="RVT_thumb"/>
</dbReference>
<keyword evidence="1" id="KW-0808">Transferase</keyword>
<dbReference type="SUPFAM" id="SSF56672">
    <property type="entry name" value="DNA/RNA polymerases"/>
    <property type="match status" value="1"/>
</dbReference>
<dbReference type="EMBL" id="VWPV01035568">
    <property type="protein sequence ID" value="NWH67372.1"/>
    <property type="molecule type" value="Genomic_DNA"/>
</dbReference>
<accession>A0A7K4JPW9</accession>
<dbReference type="GO" id="GO:0016787">
    <property type="term" value="F:hydrolase activity"/>
    <property type="evidence" value="ECO:0007669"/>
    <property type="project" value="UniProtKB-KW"/>
</dbReference>
<dbReference type="PANTHER" id="PTHR41694">
    <property type="entry name" value="ENDOGENOUS RETROVIRUS GROUP K MEMBER POL PROTEIN"/>
    <property type="match status" value="1"/>
</dbReference>
<dbReference type="Proteomes" id="UP000531151">
    <property type="component" value="Unassembled WGS sequence"/>
</dbReference>
<evidence type="ECO:0000256" key="2">
    <source>
        <dbReference type="ARBA" id="ARBA00022695"/>
    </source>
</evidence>
<feature type="domain" description="Reverse transcriptase thumb" evidence="7">
    <location>
        <begin position="1"/>
        <end position="49"/>
    </location>
</feature>
<evidence type="ECO:0000256" key="1">
    <source>
        <dbReference type="ARBA" id="ARBA00022679"/>
    </source>
</evidence>
<evidence type="ECO:0000313" key="8">
    <source>
        <dbReference type="EMBL" id="NWH67372.1"/>
    </source>
</evidence>
<keyword evidence="2" id="KW-0548">Nucleotidyltransferase</keyword>
<reference evidence="8 9" key="1">
    <citation type="submission" date="2019-09" db="EMBL/GenBank/DDBJ databases">
        <title>Bird 10,000 Genomes (B10K) Project - Family phase.</title>
        <authorList>
            <person name="Zhang G."/>
        </authorList>
    </citation>
    <scope>NUCLEOTIDE SEQUENCE [LARGE SCALE GENOMIC DNA]</scope>
    <source>
        <strain evidence="8">B10K-CU-031-07</strain>
        <tissue evidence="8">Muscle</tissue>
    </source>
</reference>
<evidence type="ECO:0000259" key="7">
    <source>
        <dbReference type="Pfam" id="PF06817"/>
    </source>
</evidence>
<keyword evidence="9" id="KW-1185">Reference proteome</keyword>
<dbReference type="Pfam" id="PF06817">
    <property type="entry name" value="RVT_thumb"/>
    <property type="match status" value="1"/>
</dbReference>
<evidence type="ECO:0000256" key="6">
    <source>
        <dbReference type="ARBA" id="ARBA00022918"/>
    </source>
</evidence>
<feature type="non-terminal residue" evidence="8">
    <location>
        <position position="99"/>
    </location>
</feature>
<keyword evidence="6" id="KW-0695">RNA-directed DNA polymerase</keyword>
<comment type="caution">
    <text evidence="8">The sequence shown here is derived from an EMBL/GenBank/DDBJ whole genome shotgun (WGS) entry which is preliminary data.</text>
</comment>
<organism evidence="8 9">
    <name type="scientific">Geococcyx californianus</name>
    <name type="common">Greater roadrunner</name>
    <name type="synonym">Saurothera californiana</name>
    <dbReference type="NCBI Taxonomy" id="8947"/>
    <lineage>
        <taxon>Eukaryota</taxon>
        <taxon>Metazoa</taxon>
        <taxon>Chordata</taxon>
        <taxon>Craniata</taxon>
        <taxon>Vertebrata</taxon>
        <taxon>Euteleostomi</taxon>
        <taxon>Archelosauria</taxon>
        <taxon>Archosauria</taxon>
        <taxon>Dinosauria</taxon>
        <taxon>Saurischia</taxon>
        <taxon>Theropoda</taxon>
        <taxon>Coelurosauria</taxon>
        <taxon>Aves</taxon>
        <taxon>Neognathae</taxon>
        <taxon>Neoaves</taxon>
        <taxon>Otidimorphae</taxon>
        <taxon>Cuculiformes</taxon>
        <taxon>Neomorphidae</taxon>
        <taxon>Geococcyx</taxon>
    </lineage>
</organism>
<dbReference type="GO" id="GO:0035613">
    <property type="term" value="F:RNA stem-loop binding"/>
    <property type="evidence" value="ECO:0007669"/>
    <property type="project" value="TreeGrafter"/>
</dbReference>
<evidence type="ECO:0000313" key="9">
    <source>
        <dbReference type="Proteomes" id="UP000531151"/>
    </source>
</evidence>
<dbReference type="OrthoDB" id="9395730at2759"/>
<keyword evidence="3" id="KW-0540">Nuclease</keyword>
<name>A0A7K4JPW9_GEOCA</name>
<dbReference type="GO" id="GO:0004519">
    <property type="term" value="F:endonuclease activity"/>
    <property type="evidence" value="ECO:0007669"/>
    <property type="project" value="UniProtKB-KW"/>
</dbReference>
<dbReference type="PANTHER" id="PTHR41694:SF3">
    <property type="entry name" value="RNA-DIRECTED DNA POLYMERASE-RELATED"/>
    <property type="match status" value="1"/>
</dbReference>
<evidence type="ECO:0000256" key="3">
    <source>
        <dbReference type="ARBA" id="ARBA00022722"/>
    </source>
</evidence>
<feature type="non-terminal residue" evidence="8">
    <location>
        <position position="1"/>
    </location>
</feature>
<sequence length="99" mass="11364">LQKLLGTINWVQPLLDLNTQMLAPLFDLLKGDPDLLSSLCLTAETQQILYRVEEAISARKARCVEEHLPVNVYVVMSQQQPIGLLAQWNDKWKDPLYFL</sequence>
<dbReference type="Gene3D" id="3.30.70.270">
    <property type="match status" value="1"/>
</dbReference>
<dbReference type="InterPro" id="IPR043502">
    <property type="entry name" value="DNA/RNA_pol_sf"/>
</dbReference>